<dbReference type="PATRIC" id="fig|1158610.3.peg.3491"/>
<comment type="caution">
    <text evidence="1">The sequence shown here is derived from an EMBL/GenBank/DDBJ whole genome shotgun (WGS) entry which is preliminary data.</text>
</comment>
<dbReference type="EMBL" id="AJAT01000022">
    <property type="protein sequence ID" value="EOL41163.1"/>
    <property type="molecule type" value="Genomic_DNA"/>
</dbReference>
<accession>R3TJ82</accession>
<dbReference type="eggNOG" id="ENOG5032W75">
    <property type="taxonomic scope" value="Bacteria"/>
</dbReference>
<keyword evidence="2" id="KW-1185">Reference proteome</keyword>
<organism evidence="1 2">
    <name type="scientific">Enterococcus phoeniculicola ATCC BAA-412</name>
    <dbReference type="NCBI Taxonomy" id="1158610"/>
    <lineage>
        <taxon>Bacteria</taxon>
        <taxon>Bacillati</taxon>
        <taxon>Bacillota</taxon>
        <taxon>Bacilli</taxon>
        <taxon>Lactobacillales</taxon>
        <taxon>Enterococcaceae</taxon>
        <taxon>Enterococcus</taxon>
    </lineage>
</organism>
<dbReference type="Proteomes" id="UP000013785">
    <property type="component" value="Unassembled WGS sequence"/>
</dbReference>
<protein>
    <recommendedName>
        <fullName evidence="3">DUF3013 family protein</fullName>
    </recommendedName>
</protein>
<dbReference type="InterPro" id="IPR021380">
    <property type="entry name" value="DUF3013"/>
</dbReference>
<dbReference type="OrthoDB" id="2165293at2"/>
<dbReference type="AlphaFoldDB" id="R3TJ82"/>
<dbReference type="Pfam" id="PF11217">
    <property type="entry name" value="DUF3013"/>
    <property type="match status" value="1"/>
</dbReference>
<dbReference type="RefSeq" id="WP_010770124.1">
    <property type="nucleotide sequence ID" value="NZ_ASWE01000001.1"/>
</dbReference>
<evidence type="ECO:0008006" key="3">
    <source>
        <dbReference type="Google" id="ProtNLM"/>
    </source>
</evidence>
<dbReference type="Gene3D" id="3.40.50.11250">
    <property type="entry name" value="Protein of unknown function DUF3013"/>
    <property type="match status" value="1"/>
</dbReference>
<dbReference type="STRING" id="154621.RV11_GL001789"/>
<proteinExistence type="predicted"/>
<evidence type="ECO:0000313" key="2">
    <source>
        <dbReference type="Proteomes" id="UP000013785"/>
    </source>
</evidence>
<gene>
    <name evidence="1" type="ORF">UC3_03494</name>
</gene>
<name>R3TJ82_9ENTE</name>
<sequence length="162" mass="18741">MKKQTMLTYLDERISKKITEYDVAIDWDKANHTIEVIVRLFGENKSLVEIDDAQGVASEEEIIEFEDGILFYNPQKSTISEEDFLAVIPYEGKKGISRAMVDGFVDYLNEVLDQGQSDLLDFLADDSEEAIFELVWKNEDLLKHMEAYQEKDGDEYLSYPSY</sequence>
<evidence type="ECO:0000313" key="1">
    <source>
        <dbReference type="EMBL" id="EOL41163.1"/>
    </source>
</evidence>
<reference evidence="1 2" key="1">
    <citation type="submission" date="2013-02" db="EMBL/GenBank/DDBJ databases">
        <title>The Genome Sequence of Enterococcus phoeniculicola BAA-412.</title>
        <authorList>
            <consortium name="The Broad Institute Genome Sequencing Platform"/>
            <consortium name="The Broad Institute Genome Sequencing Center for Infectious Disease"/>
            <person name="Earl A.M."/>
            <person name="Gilmore M.S."/>
            <person name="Lebreton F."/>
            <person name="Walker B."/>
            <person name="Young S.K."/>
            <person name="Zeng Q."/>
            <person name="Gargeya S."/>
            <person name="Fitzgerald M."/>
            <person name="Haas B."/>
            <person name="Abouelleil A."/>
            <person name="Alvarado L."/>
            <person name="Arachchi H.M."/>
            <person name="Berlin A.M."/>
            <person name="Chapman S.B."/>
            <person name="Dewar J."/>
            <person name="Goldberg J."/>
            <person name="Griggs A."/>
            <person name="Gujja S."/>
            <person name="Hansen M."/>
            <person name="Howarth C."/>
            <person name="Imamovic A."/>
            <person name="Larimer J."/>
            <person name="McCowan C."/>
            <person name="Murphy C."/>
            <person name="Neiman D."/>
            <person name="Pearson M."/>
            <person name="Priest M."/>
            <person name="Roberts A."/>
            <person name="Saif S."/>
            <person name="Shea T."/>
            <person name="Sisk P."/>
            <person name="Sykes S."/>
            <person name="Wortman J."/>
            <person name="Nusbaum C."/>
            <person name="Birren B."/>
        </authorList>
    </citation>
    <scope>NUCLEOTIDE SEQUENCE [LARGE SCALE GENOMIC DNA]</scope>
    <source>
        <strain evidence="1 2">ATCC BAA-412</strain>
    </source>
</reference>
<dbReference type="HOGENOM" id="CLU_125827_0_0_9"/>